<evidence type="ECO:0000313" key="3">
    <source>
        <dbReference type="EMBL" id="KAJ7376532.1"/>
    </source>
</evidence>
<evidence type="ECO:0000259" key="2">
    <source>
        <dbReference type="Pfam" id="PF11566"/>
    </source>
</evidence>
<name>A0A9W9Z7G1_9CNID</name>
<keyword evidence="4" id="KW-1185">Reference proteome</keyword>
<accession>A0A9W9Z7G1</accession>
<feature type="region of interest" description="Disordered" evidence="1">
    <location>
        <begin position="80"/>
        <end position="143"/>
    </location>
</feature>
<organism evidence="3 4">
    <name type="scientific">Desmophyllum pertusum</name>
    <dbReference type="NCBI Taxonomy" id="174260"/>
    <lineage>
        <taxon>Eukaryota</taxon>
        <taxon>Metazoa</taxon>
        <taxon>Cnidaria</taxon>
        <taxon>Anthozoa</taxon>
        <taxon>Hexacorallia</taxon>
        <taxon>Scleractinia</taxon>
        <taxon>Caryophylliina</taxon>
        <taxon>Caryophylliidae</taxon>
        <taxon>Desmophyllum</taxon>
    </lineage>
</organism>
<reference evidence="3" key="1">
    <citation type="submission" date="2023-01" db="EMBL/GenBank/DDBJ databases">
        <title>Genome assembly of the deep-sea coral Lophelia pertusa.</title>
        <authorList>
            <person name="Herrera S."/>
            <person name="Cordes E."/>
        </authorList>
    </citation>
    <scope>NUCLEOTIDE SEQUENCE</scope>
    <source>
        <strain evidence="3">USNM1676648</strain>
        <tissue evidence="3">Polyp</tissue>
    </source>
</reference>
<dbReference type="InterPro" id="IPR021625">
    <property type="entry name" value="PI31_Prot_N"/>
</dbReference>
<dbReference type="OrthoDB" id="101791at2759"/>
<dbReference type="PANTHER" id="PTHR15537:SF2">
    <property type="entry name" value="F-BOX ONLY PROTEIN 7"/>
    <property type="match status" value="1"/>
</dbReference>
<dbReference type="AlphaFoldDB" id="A0A9W9Z7G1"/>
<proteinExistence type="predicted"/>
<dbReference type="EMBL" id="MU826396">
    <property type="protein sequence ID" value="KAJ7376532.1"/>
    <property type="molecule type" value="Genomic_DNA"/>
</dbReference>
<evidence type="ECO:0000256" key="1">
    <source>
        <dbReference type="SAM" id="MobiDB-lite"/>
    </source>
</evidence>
<dbReference type="PANTHER" id="PTHR15537">
    <property type="entry name" value="F-BOX ONLY PROTEIN 7"/>
    <property type="match status" value="1"/>
</dbReference>
<sequence>MKLRVVLNRQREVLELLGDAITLRDCREAIHRKFGLRTDSFNLSLNGQDVLDNESVQLADLGIVNGDLIYILYNTDERGDELSSQNTYTPGTFRDTSHTNQRRPCHLVQYARDPPQQSREKQHGSQGKDKAKRSETEQTQLYSGSASSLRYPVLLCREGIPQTLEDLYKTMDVGTIHEAAWVVIHVLMLETGYICASEDSMEETEIDDSSGILPSREWKKGGIAKTMYTHPSCPGLTCSLTCTSLGPYIMVHGLADSVSKVKYTSASYNRLILSGEMWISKQMVGT</sequence>
<dbReference type="GO" id="GO:1903599">
    <property type="term" value="P:positive regulation of autophagy of mitochondrion"/>
    <property type="evidence" value="ECO:0007669"/>
    <property type="project" value="TreeGrafter"/>
</dbReference>
<dbReference type="GO" id="GO:0019901">
    <property type="term" value="F:protein kinase binding"/>
    <property type="evidence" value="ECO:0007669"/>
    <property type="project" value="InterPro"/>
</dbReference>
<feature type="domain" description="PI31 proteasome regulator N-terminal" evidence="2">
    <location>
        <begin position="174"/>
        <end position="263"/>
    </location>
</feature>
<evidence type="ECO:0000313" key="4">
    <source>
        <dbReference type="Proteomes" id="UP001163046"/>
    </source>
</evidence>
<dbReference type="SUPFAM" id="SSF54236">
    <property type="entry name" value="Ubiquitin-like"/>
    <property type="match status" value="1"/>
</dbReference>
<dbReference type="Gene3D" id="3.40.1000.30">
    <property type="match status" value="1"/>
</dbReference>
<dbReference type="InterPro" id="IPR029071">
    <property type="entry name" value="Ubiquitin-like_domsf"/>
</dbReference>
<dbReference type="InterPro" id="IPR047118">
    <property type="entry name" value="Fbxo7"/>
</dbReference>
<feature type="compositionally biased region" description="Basic and acidic residues" evidence="1">
    <location>
        <begin position="118"/>
        <end position="136"/>
    </location>
</feature>
<comment type="caution">
    <text evidence="3">The sequence shown here is derived from an EMBL/GenBank/DDBJ whole genome shotgun (WGS) entry which is preliminary data.</text>
</comment>
<dbReference type="Proteomes" id="UP001163046">
    <property type="component" value="Unassembled WGS sequence"/>
</dbReference>
<gene>
    <name evidence="3" type="primary">FBXO7_1</name>
    <name evidence="3" type="ORF">OS493_033988</name>
</gene>
<protein>
    <submittedName>
        <fullName evidence="3">F-box only protein 7</fullName>
    </submittedName>
</protein>
<dbReference type="Pfam" id="PF11566">
    <property type="entry name" value="PI31_Prot_N"/>
    <property type="match status" value="1"/>
</dbReference>